<evidence type="ECO:0000259" key="10">
    <source>
        <dbReference type="Pfam" id="PF04290"/>
    </source>
</evidence>
<dbReference type="PANTHER" id="PTHR35011:SF10">
    <property type="entry name" value="TRAP TRANSPORTER SMALL PERMEASE PROTEIN"/>
    <property type="match status" value="1"/>
</dbReference>
<name>A0ABT3H7M9_9HYPH</name>
<evidence type="ECO:0000256" key="5">
    <source>
        <dbReference type="ARBA" id="ARBA00022692"/>
    </source>
</evidence>
<feature type="transmembrane region" description="Helical" evidence="9">
    <location>
        <begin position="102"/>
        <end position="123"/>
    </location>
</feature>
<evidence type="ECO:0000256" key="8">
    <source>
        <dbReference type="ARBA" id="ARBA00038436"/>
    </source>
</evidence>
<evidence type="ECO:0000256" key="7">
    <source>
        <dbReference type="ARBA" id="ARBA00023136"/>
    </source>
</evidence>
<comment type="subunit">
    <text evidence="9">The complex comprises the extracytoplasmic solute receptor protein and the two transmembrane proteins.</text>
</comment>
<evidence type="ECO:0000256" key="2">
    <source>
        <dbReference type="ARBA" id="ARBA00022448"/>
    </source>
</evidence>
<evidence type="ECO:0000256" key="9">
    <source>
        <dbReference type="RuleBase" id="RU369079"/>
    </source>
</evidence>
<keyword evidence="5 9" id="KW-0812">Transmembrane</keyword>
<organism evidence="11 12">
    <name type="scientific">Rhodobium gokarnense</name>
    <dbReference type="NCBI Taxonomy" id="364296"/>
    <lineage>
        <taxon>Bacteria</taxon>
        <taxon>Pseudomonadati</taxon>
        <taxon>Pseudomonadota</taxon>
        <taxon>Alphaproteobacteria</taxon>
        <taxon>Hyphomicrobiales</taxon>
        <taxon>Rhodobiaceae</taxon>
        <taxon>Rhodobium</taxon>
    </lineage>
</organism>
<dbReference type="RefSeq" id="WP_264600054.1">
    <property type="nucleotide sequence ID" value="NZ_JAOQNS010000002.1"/>
</dbReference>
<keyword evidence="4 9" id="KW-0997">Cell inner membrane</keyword>
<evidence type="ECO:0000313" key="11">
    <source>
        <dbReference type="EMBL" id="MCW2306383.1"/>
    </source>
</evidence>
<keyword evidence="2 9" id="KW-0813">Transport</keyword>
<dbReference type="Pfam" id="PF04290">
    <property type="entry name" value="DctQ"/>
    <property type="match status" value="1"/>
</dbReference>
<gene>
    <name evidence="11" type="ORF">M2319_000702</name>
</gene>
<dbReference type="PANTHER" id="PTHR35011">
    <property type="entry name" value="2,3-DIKETO-L-GULONATE TRAP TRANSPORTER SMALL PERMEASE PROTEIN YIAM"/>
    <property type="match status" value="1"/>
</dbReference>
<evidence type="ECO:0000256" key="3">
    <source>
        <dbReference type="ARBA" id="ARBA00022475"/>
    </source>
</evidence>
<comment type="caution">
    <text evidence="11">The sequence shown here is derived from an EMBL/GenBank/DDBJ whole genome shotgun (WGS) entry which is preliminary data.</text>
</comment>
<evidence type="ECO:0000313" key="12">
    <source>
        <dbReference type="Proteomes" id="UP001209755"/>
    </source>
</evidence>
<dbReference type="InterPro" id="IPR055348">
    <property type="entry name" value="DctQ"/>
</dbReference>
<keyword evidence="3" id="KW-1003">Cell membrane</keyword>
<dbReference type="Proteomes" id="UP001209755">
    <property type="component" value="Unassembled WGS sequence"/>
</dbReference>
<feature type="transmembrane region" description="Helical" evidence="9">
    <location>
        <begin position="62"/>
        <end position="81"/>
    </location>
</feature>
<comment type="subcellular location">
    <subcellularLocation>
        <location evidence="1 9">Cell inner membrane</location>
        <topology evidence="1 9">Multi-pass membrane protein</topology>
    </subcellularLocation>
</comment>
<evidence type="ECO:0000256" key="6">
    <source>
        <dbReference type="ARBA" id="ARBA00022989"/>
    </source>
</evidence>
<dbReference type="InterPro" id="IPR007387">
    <property type="entry name" value="TRAP_DctQ"/>
</dbReference>
<keyword evidence="6 9" id="KW-1133">Transmembrane helix</keyword>
<keyword evidence="12" id="KW-1185">Reference proteome</keyword>
<reference evidence="12" key="1">
    <citation type="submission" date="2023-07" db="EMBL/GenBank/DDBJ databases">
        <title>Genome sequencing of Purple Non-Sulfur Bacteria from various extreme environments.</title>
        <authorList>
            <person name="Mayer M."/>
        </authorList>
    </citation>
    <scope>NUCLEOTIDE SEQUENCE [LARGE SCALE GENOMIC DNA]</scope>
    <source>
        <strain evidence="12">DSM 17935</strain>
    </source>
</reference>
<feature type="transmembrane region" description="Helical" evidence="9">
    <location>
        <begin position="21"/>
        <end position="42"/>
    </location>
</feature>
<evidence type="ECO:0000256" key="4">
    <source>
        <dbReference type="ARBA" id="ARBA00022519"/>
    </source>
</evidence>
<accession>A0ABT3H7M9</accession>
<protein>
    <recommendedName>
        <fullName evidence="9">TRAP transporter small permease protein</fullName>
    </recommendedName>
</protein>
<evidence type="ECO:0000256" key="1">
    <source>
        <dbReference type="ARBA" id="ARBA00004429"/>
    </source>
</evidence>
<feature type="transmembrane region" description="Helical" evidence="9">
    <location>
        <begin position="143"/>
        <end position="163"/>
    </location>
</feature>
<sequence length="176" mass="18762">MSGSPPALRLVAAVPRAAVKITELIAFAAVLGLFFVVAFNVVGRAVFDLTDGAVNPMIPGAIELASYTLLIAVFAAFPVSLKHGMVRVDVLVGRFPPVVRRTLNRFWSLTTLAVAIALVRLFYDEIGTTYARGDITQVLRLPLWPVYVVLTAECAVLALAALAELVSPSNIDGDLA</sequence>
<dbReference type="EMBL" id="JAOQNS010000002">
    <property type="protein sequence ID" value="MCW2306383.1"/>
    <property type="molecule type" value="Genomic_DNA"/>
</dbReference>
<comment type="similarity">
    <text evidence="8 9">Belongs to the TRAP transporter small permease family.</text>
</comment>
<feature type="domain" description="Tripartite ATP-independent periplasmic transporters DctQ component" evidence="10">
    <location>
        <begin position="34"/>
        <end position="167"/>
    </location>
</feature>
<keyword evidence="7 9" id="KW-0472">Membrane</keyword>
<comment type="function">
    <text evidence="9">Part of the tripartite ATP-independent periplasmic (TRAP) transport system.</text>
</comment>
<proteinExistence type="inferred from homology"/>